<dbReference type="Gene3D" id="2.40.50.140">
    <property type="entry name" value="Nucleic acid-binding proteins"/>
    <property type="match status" value="1"/>
</dbReference>
<dbReference type="Proteomes" id="UP000182932">
    <property type="component" value="Unassembled WGS sequence"/>
</dbReference>
<dbReference type="NCBIfam" id="NF008653">
    <property type="entry name" value="PRK11650.1"/>
    <property type="match status" value="1"/>
</dbReference>
<name>A0A975WCC4_9RHOB</name>
<dbReference type="InterPro" id="IPR003439">
    <property type="entry name" value="ABC_transporter-like_ATP-bd"/>
</dbReference>
<evidence type="ECO:0000313" key="7">
    <source>
        <dbReference type="Proteomes" id="UP000182932"/>
    </source>
</evidence>
<comment type="similarity">
    <text evidence="1">Belongs to the ABC transporter superfamily.</text>
</comment>
<dbReference type="CDD" id="cd03301">
    <property type="entry name" value="ABC_MalK_N"/>
    <property type="match status" value="1"/>
</dbReference>
<dbReference type="PROSITE" id="PS00211">
    <property type="entry name" value="ABC_TRANSPORTER_1"/>
    <property type="match status" value="1"/>
</dbReference>
<protein>
    <submittedName>
        <fullName evidence="6">Carbohydrate ABC transporter ATP-binding protein, CUT1 family</fullName>
    </submittedName>
</protein>
<keyword evidence="3" id="KW-0547">Nucleotide-binding</keyword>
<dbReference type="Pfam" id="PF00005">
    <property type="entry name" value="ABC_tran"/>
    <property type="match status" value="1"/>
</dbReference>
<feature type="domain" description="ABC transporter" evidence="5">
    <location>
        <begin position="4"/>
        <end position="234"/>
    </location>
</feature>
<dbReference type="InterPro" id="IPR027417">
    <property type="entry name" value="P-loop_NTPase"/>
</dbReference>
<evidence type="ECO:0000313" key="6">
    <source>
        <dbReference type="EMBL" id="SEJ89827.1"/>
    </source>
</evidence>
<dbReference type="AlphaFoldDB" id="A0A975WCC4"/>
<keyword evidence="2" id="KW-0813">Transport</keyword>
<organism evidence="6 7">
    <name type="scientific">Marinovum algicola</name>
    <dbReference type="NCBI Taxonomy" id="42444"/>
    <lineage>
        <taxon>Bacteria</taxon>
        <taxon>Pseudomonadati</taxon>
        <taxon>Pseudomonadota</taxon>
        <taxon>Alphaproteobacteria</taxon>
        <taxon>Rhodobacterales</taxon>
        <taxon>Roseobacteraceae</taxon>
        <taxon>Marinovum</taxon>
    </lineage>
</organism>
<dbReference type="InterPro" id="IPR017871">
    <property type="entry name" value="ABC_transporter-like_CS"/>
</dbReference>
<proteinExistence type="inferred from homology"/>
<dbReference type="InterPro" id="IPR047641">
    <property type="entry name" value="ABC_transpr_MalK/UgpC-like"/>
</dbReference>
<dbReference type="Pfam" id="PF17912">
    <property type="entry name" value="OB_MalK"/>
    <property type="match status" value="1"/>
</dbReference>
<dbReference type="PANTHER" id="PTHR43875">
    <property type="entry name" value="MALTODEXTRIN IMPORT ATP-BINDING PROTEIN MSMX"/>
    <property type="match status" value="1"/>
</dbReference>
<dbReference type="GO" id="GO:0005524">
    <property type="term" value="F:ATP binding"/>
    <property type="evidence" value="ECO:0007669"/>
    <property type="project" value="UniProtKB-KW"/>
</dbReference>
<dbReference type="EMBL" id="FNYY01000013">
    <property type="protein sequence ID" value="SEJ89827.1"/>
    <property type="molecule type" value="Genomic_DNA"/>
</dbReference>
<dbReference type="InterPro" id="IPR012340">
    <property type="entry name" value="NA-bd_OB-fold"/>
</dbReference>
<dbReference type="InterPro" id="IPR008995">
    <property type="entry name" value="Mo/tungstate-bd_C_term_dom"/>
</dbReference>
<evidence type="ECO:0000256" key="2">
    <source>
        <dbReference type="ARBA" id="ARBA00022448"/>
    </source>
</evidence>
<keyword evidence="4 6" id="KW-0067">ATP-binding</keyword>
<dbReference type="GO" id="GO:0140359">
    <property type="term" value="F:ABC-type transporter activity"/>
    <property type="evidence" value="ECO:0007669"/>
    <property type="project" value="InterPro"/>
</dbReference>
<dbReference type="PROSITE" id="PS50893">
    <property type="entry name" value="ABC_TRANSPORTER_2"/>
    <property type="match status" value="1"/>
</dbReference>
<dbReference type="GO" id="GO:0055052">
    <property type="term" value="C:ATP-binding cassette (ABC) transporter complex, substrate-binding subunit-containing"/>
    <property type="evidence" value="ECO:0007669"/>
    <property type="project" value="TreeGrafter"/>
</dbReference>
<dbReference type="GO" id="GO:0008643">
    <property type="term" value="P:carbohydrate transport"/>
    <property type="evidence" value="ECO:0007669"/>
    <property type="project" value="InterPro"/>
</dbReference>
<dbReference type="Gene3D" id="2.40.50.100">
    <property type="match status" value="1"/>
</dbReference>
<evidence type="ECO:0000259" key="5">
    <source>
        <dbReference type="PROSITE" id="PS50893"/>
    </source>
</evidence>
<evidence type="ECO:0000256" key="3">
    <source>
        <dbReference type="ARBA" id="ARBA00022741"/>
    </source>
</evidence>
<dbReference type="InterPro" id="IPR003593">
    <property type="entry name" value="AAA+_ATPase"/>
</dbReference>
<comment type="caution">
    <text evidence="6">The sequence shown here is derived from an EMBL/GenBank/DDBJ whole genome shotgun (WGS) entry which is preliminary data.</text>
</comment>
<evidence type="ECO:0000256" key="4">
    <source>
        <dbReference type="ARBA" id="ARBA00022840"/>
    </source>
</evidence>
<gene>
    <name evidence="6" type="ORF">SAMN04487940_11339</name>
</gene>
<evidence type="ECO:0000256" key="1">
    <source>
        <dbReference type="ARBA" id="ARBA00005417"/>
    </source>
</evidence>
<dbReference type="SMART" id="SM00382">
    <property type="entry name" value="AAA"/>
    <property type="match status" value="1"/>
</dbReference>
<accession>A0A975WCC4</accession>
<keyword evidence="7" id="KW-1185">Reference proteome</keyword>
<dbReference type="FunFam" id="3.40.50.300:FF:000042">
    <property type="entry name" value="Maltose/maltodextrin ABC transporter, ATP-binding protein"/>
    <property type="match status" value="1"/>
</dbReference>
<reference evidence="6 7" key="1">
    <citation type="submission" date="2016-10" db="EMBL/GenBank/DDBJ databases">
        <authorList>
            <person name="Varghese N."/>
            <person name="Submissions S."/>
        </authorList>
    </citation>
    <scope>NUCLEOTIDE SEQUENCE [LARGE SCALE GENOMIC DNA]</scope>
    <source>
        <strain evidence="6 7">FF3</strain>
    </source>
</reference>
<sequence>MATIDIKSVEKSFGALKVLKSLDIHVQDGELLVLVGPSGCGKSTLLSMIAGLSDVSKGNLLIDGDDVTRSHPRDRDIAMVFQTYALYPTMTVRQNISFGLEMRRVPKAERTRAVEDVAALLQITHLLDRKPSQLSGGQRQRVAMGRALVRDPKVFLLDEPLSNLDAKLRVEMRTEIKKLHERLGKTMIYVTHDQIEAMTLATRIAVMKDGEIQQLDVPRVIYDEPANMFVASFIGSPEINFIPCDVISSAQGVTLQTEGPLSETVDTMGALADAVPGDGVMLGIRPEDVRLVTASDPKRRGEFALPLRIEVIEPTGAEDLVTLSFGERTVQCKMRDAGQWSSGDIVTAAFDLEKTKFFSLSSGDRIVAARQIAA</sequence>
<dbReference type="InterPro" id="IPR015855">
    <property type="entry name" value="ABC_transpr_MalK-like"/>
</dbReference>
<dbReference type="SUPFAM" id="SSF52540">
    <property type="entry name" value="P-loop containing nucleoside triphosphate hydrolases"/>
    <property type="match status" value="1"/>
</dbReference>
<dbReference type="InterPro" id="IPR040582">
    <property type="entry name" value="OB_MalK-like"/>
</dbReference>
<dbReference type="RefSeq" id="WP_074837563.1">
    <property type="nucleotide sequence ID" value="NZ_CATLTK010000045.1"/>
</dbReference>
<dbReference type="SUPFAM" id="SSF50331">
    <property type="entry name" value="MOP-like"/>
    <property type="match status" value="1"/>
</dbReference>
<dbReference type="Gene3D" id="3.40.50.300">
    <property type="entry name" value="P-loop containing nucleotide triphosphate hydrolases"/>
    <property type="match status" value="1"/>
</dbReference>
<dbReference type="GeneID" id="80819575"/>
<dbReference type="PANTHER" id="PTHR43875:SF14">
    <property type="entry name" value="ABC TRANSPORTER ATP-BINDING PROTEIN"/>
    <property type="match status" value="1"/>
</dbReference>
<dbReference type="GO" id="GO:0016887">
    <property type="term" value="F:ATP hydrolysis activity"/>
    <property type="evidence" value="ECO:0007669"/>
    <property type="project" value="InterPro"/>
</dbReference>